<dbReference type="KEGG" id="vbr:A6E01_04805"/>
<dbReference type="GO" id="GO:0016787">
    <property type="term" value="F:hydrolase activity"/>
    <property type="evidence" value="ECO:0007669"/>
    <property type="project" value="UniProtKB-KW"/>
</dbReference>
<accession>A0AAN1CRH0</accession>
<evidence type="ECO:0000259" key="1">
    <source>
        <dbReference type="Pfam" id="PF00144"/>
    </source>
</evidence>
<dbReference type="Pfam" id="PF00144">
    <property type="entry name" value="Beta-lactamase"/>
    <property type="match status" value="1"/>
</dbReference>
<sequence>MDHTGRNPMQNNIALSIAATLSTGVVMAKPSINETATPQEIQQIHDFFLEKDNKVKIQFPEPQSQYAWQNMSRFFPTAQITRDGQVYELPYALNNDIGMITAKVHGEAKTLNEHLDSFPVDGFLVVKKGEIVFERYNTMRKTDKHNWFSNAKITSGIELAKLVIEGKVNPQAPVSQYIPELKGSDWDSVTVYDTANMATGLNATEHDEPNHDSRTNPEQPWFKWAVSIGLFEGEGQQMPLETVAEMHRRGPGGEKFEYNSINTFVISRIVENVINKPMNEIVSQHMWQYMGANNDAFVAVSPHGGYPLQFFSMNSTLEDMAKYGMMLTPSAPKLAGHKGVGSDVIELIQTSGNPSAYHKGFAGQKFAHSFYDDTGLRNAFQFDAIFEDGDLFKSGVGGQGLYISPSKDLVIAFFSSGDGNNQEESYARQIAKSFN</sequence>
<dbReference type="InterPro" id="IPR050789">
    <property type="entry name" value="Diverse_Enzym_Activities"/>
</dbReference>
<dbReference type="PANTHER" id="PTHR43283:SF7">
    <property type="entry name" value="BETA-LACTAMASE-RELATED DOMAIN-CONTAINING PROTEIN"/>
    <property type="match status" value="1"/>
</dbReference>
<dbReference type="PANTHER" id="PTHR43283">
    <property type="entry name" value="BETA-LACTAMASE-RELATED"/>
    <property type="match status" value="1"/>
</dbReference>
<keyword evidence="2" id="KW-0378">Hydrolase</keyword>
<dbReference type="AlphaFoldDB" id="A0AAN1CRH0"/>
<gene>
    <name evidence="2" type="ORF">A6E01_04805</name>
</gene>
<reference evidence="2 3" key="1">
    <citation type="submission" date="2016-06" db="EMBL/GenBank/DDBJ databases">
        <title>Adaptive Radiation by Waves of Gene Transfer Leads to Fine-Scale Resource Partitioning in Marine Microbes.</title>
        <authorList>
            <person name="Hehemann J.-H."/>
            <person name="Arevalo P."/>
            <person name="Datta M.S."/>
            <person name="Yu X."/>
            <person name="Corzett C."/>
            <person name="Henschel A."/>
            <person name="Preheim S.P."/>
            <person name="Timberlake S."/>
            <person name="Alm E.J."/>
            <person name="Polz M.F."/>
        </authorList>
    </citation>
    <scope>NUCLEOTIDE SEQUENCE [LARGE SCALE GENOMIC DNA]</scope>
    <source>
        <strain evidence="2 3">FF50</strain>
    </source>
</reference>
<dbReference type="EMBL" id="CP016177">
    <property type="protein sequence ID" value="ANO32553.1"/>
    <property type="molecule type" value="Genomic_DNA"/>
</dbReference>
<protein>
    <submittedName>
        <fullName evidence="2">6-aminohexanoate hydrolase</fullName>
    </submittedName>
</protein>
<feature type="domain" description="Beta-lactamase-related" evidence="1">
    <location>
        <begin position="118"/>
        <end position="429"/>
    </location>
</feature>
<dbReference type="Proteomes" id="UP000092018">
    <property type="component" value="Chromosome 1"/>
</dbReference>
<organism evidence="2 3">
    <name type="scientific">Vibrio breoganii</name>
    <dbReference type="NCBI Taxonomy" id="553239"/>
    <lineage>
        <taxon>Bacteria</taxon>
        <taxon>Pseudomonadati</taxon>
        <taxon>Pseudomonadota</taxon>
        <taxon>Gammaproteobacteria</taxon>
        <taxon>Vibrionales</taxon>
        <taxon>Vibrionaceae</taxon>
        <taxon>Vibrio</taxon>
    </lineage>
</organism>
<dbReference type="InterPro" id="IPR012338">
    <property type="entry name" value="Beta-lactam/transpept-like"/>
</dbReference>
<evidence type="ECO:0000313" key="2">
    <source>
        <dbReference type="EMBL" id="ANO32553.1"/>
    </source>
</evidence>
<dbReference type="InterPro" id="IPR001466">
    <property type="entry name" value="Beta-lactam-related"/>
</dbReference>
<proteinExistence type="predicted"/>
<dbReference type="SUPFAM" id="SSF56601">
    <property type="entry name" value="beta-lactamase/transpeptidase-like"/>
    <property type="match status" value="1"/>
</dbReference>
<evidence type="ECO:0000313" key="3">
    <source>
        <dbReference type="Proteomes" id="UP000092018"/>
    </source>
</evidence>
<dbReference type="Gene3D" id="3.40.710.10">
    <property type="entry name" value="DD-peptidase/beta-lactamase superfamily"/>
    <property type="match status" value="1"/>
</dbReference>
<name>A0AAN1CRH0_9VIBR</name>